<gene>
    <name evidence="2" type="ORF">P0501E09.16</name>
    <name evidence="1" type="ORF">P0584E12.43</name>
</gene>
<reference evidence="1" key="1">
    <citation type="submission" date="2002-07" db="EMBL/GenBank/DDBJ databases">
        <title>Oryza sativa nipponbare(GA3) genomic DNA, chromosome 9, PAC clone:P0584E12.</title>
        <authorList>
            <person name="Sasaki T."/>
            <person name="Matsumoto T."/>
            <person name="Hattori M."/>
            <person name="Sakaki Y."/>
            <person name="Katayose Y."/>
        </authorList>
    </citation>
    <scope>NUCLEOTIDE SEQUENCE</scope>
</reference>
<name>Q6YWB5_ORYSJ</name>
<accession>Q6YWB5</accession>
<evidence type="ECO:0000313" key="2">
    <source>
        <dbReference type="EMBL" id="BAD17571.1"/>
    </source>
</evidence>
<dbReference type="PROSITE" id="PS51257">
    <property type="entry name" value="PROKAR_LIPOPROTEIN"/>
    <property type="match status" value="1"/>
</dbReference>
<reference evidence="2" key="2">
    <citation type="submission" date="2002-09" db="EMBL/GenBank/DDBJ databases">
        <title>Oryza sativa nipponbare(GA3) genomic DNA, chromosome 9, PAC clone:P0501E09.</title>
        <authorList>
            <person name="Sasaki T."/>
            <person name="Matsumoto T."/>
            <person name="Hattori M."/>
            <person name="Sakaki Y."/>
            <person name="Katayose Y."/>
        </authorList>
    </citation>
    <scope>NUCLEOTIDE SEQUENCE</scope>
</reference>
<protein>
    <submittedName>
        <fullName evidence="2">Uncharacterized protein</fullName>
    </submittedName>
</protein>
<evidence type="ECO:0000313" key="3">
    <source>
        <dbReference type="Proteomes" id="UP000000763"/>
    </source>
</evidence>
<organism evidence="2 3">
    <name type="scientific">Oryza sativa subsp. japonica</name>
    <name type="common">Rice</name>
    <dbReference type="NCBI Taxonomy" id="39947"/>
    <lineage>
        <taxon>Eukaryota</taxon>
        <taxon>Viridiplantae</taxon>
        <taxon>Streptophyta</taxon>
        <taxon>Embryophyta</taxon>
        <taxon>Tracheophyta</taxon>
        <taxon>Spermatophyta</taxon>
        <taxon>Magnoliopsida</taxon>
        <taxon>Liliopsida</taxon>
        <taxon>Poales</taxon>
        <taxon>Poaceae</taxon>
        <taxon>BOP clade</taxon>
        <taxon>Oryzoideae</taxon>
        <taxon>Oryzeae</taxon>
        <taxon>Oryzinae</taxon>
        <taxon>Oryza</taxon>
        <taxon>Oryza sativa</taxon>
    </lineage>
</organism>
<reference evidence="3" key="3">
    <citation type="journal article" date="2005" name="Nature">
        <title>The map-based sequence of the rice genome.</title>
        <authorList>
            <consortium name="International rice genome sequencing project (IRGSP)"/>
            <person name="Matsumoto T."/>
            <person name="Wu J."/>
            <person name="Kanamori H."/>
            <person name="Katayose Y."/>
            <person name="Fujisawa M."/>
            <person name="Namiki N."/>
            <person name="Mizuno H."/>
            <person name="Yamamoto K."/>
            <person name="Antonio B.A."/>
            <person name="Baba T."/>
            <person name="Sakata K."/>
            <person name="Nagamura Y."/>
            <person name="Aoki H."/>
            <person name="Arikawa K."/>
            <person name="Arita K."/>
            <person name="Bito T."/>
            <person name="Chiden Y."/>
            <person name="Fujitsuka N."/>
            <person name="Fukunaka R."/>
            <person name="Hamada M."/>
            <person name="Harada C."/>
            <person name="Hayashi A."/>
            <person name="Hijishita S."/>
            <person name="Honda M."/>
            <person name="Hosokawa S."/>
            <person name="Ichikawa Y."/>
            <person name="Idonuma A."/>
            <person name="Iijima M."/>
            <person name="Ikeda M."/>
            <person name="Ikeno M."/>
            <person name="Ito K."/>
            <person name="Ito S."/>
            <person name="Ito T."/>
            <person name="Ito Y."/>
            <person name="Ito Y."/>
            <person name="Iwabuchi A."/>
            <person name="Kamiya K."/>
            <person name="Karasawa W."/>
            <person name="Kurita K."/>
            <person name="Katagiri S."/>
            <person name="Kikuta A."/>
            <person name="Kobayashi H."/>
            <person name="Kobayashi N."/>
            <person name="Machita K."/>
            <person name="Maehara T."/>
            <person name="Masukawa M."/>
            <person name="Mizubayashi T."/>
            <person name="Mukai Y."/>
            <person name="Nagasaki H."/>
            <person name="Nagata Y."/>
            <person name="Naito S."/>
            <person name="Nakashima M."/>
            <person name="Nakama Y."/>
            <person name="Nakamichi Y."/>
            <person name="Nakamura M."/>
            <person name="Meguro A."/>
            <person name="Negishi M."/>
            <person name="Ohta I."/>
            <person name="Ohta T."/>
            <person name="Okamoto M."/>
            <person name="Ono N."/>
            <person name="Saji S."/>
            <person name="Sakaguchi M."/>
            <person name="Sakai K."/>
            <person name="Shibata M."/>
            <person name="Shimokawa T."/>
            <person name="Song J."/>
            <person name="Takazaki Y."/>
            <person name="Terasawa K."/>
            <person name="Tsugane M."/>
            <person name="Tsuji K."/>
            <person name="Ueda S."/>
            <person name="Waki K."/>
            <person name="Yamagata H."/>
            <person name="Yamamoto M."/>
            <person name="Yamamoto S."/>
            <person name="Yamane H."/>
            <person name="Yoshiki S."/>
            <person name="Yoshihara R."/>
            <person name="Yukawa K."/>
            <person name="Zhong H."/>
            <person name="Yano M."/>
            <person name="Yuan Q."/>
            <person name="Ouyang S."/>
            <person name="Liu J."/>
            <person name="Jones K.M."/>
            <person name="Gansberger K."/>
            <person name="Moffat K."/>
            <person name="Hill J."/>
            <person name="Bera J."/>
            <person name="Fadrosh D."/>
            <person name="Jin S."/>
            <person name="Johri S."/>
            <person name="Kim M."/>
            <person name="Overton L."/>
            <person name="Reardon M."/>
            <person name="Tsitrin T."/>
            <person name="Vuong H."/>
            <person name="Weaver B."/>
            <person name="Ciecko A."/>
            <person name="Tallon L."/>
            <person name="Jackson J."/>
            <person name="Pai G."/>
            <person name="Aken S.V."/>
            <person name="Utterback T."/>
            <person name="Reidmuller S."/>
            <person name="Feldblyum T."/>
            <person name="Hsiao J."/>
            <person name="Zismann V."/>
            <person name="Iobst S."/>
            <person name="de Vazeille A.R."/>
            <person name="Buell C.R."/>
            <person name="Ying K."/>
            <person name="Li Y."/>
            <person name="Lu T."/>
            <person name="Huang Y."/>
            <person name="Zhao Q."/>
            <person name="Feng Q."/>
            <person name="Zhang L."/>
            <person name="Zhu J."/>
            <person name="Weng Q."/>
            <person name="Mu J."/>
            <person name="Lu Y."/>
            <person name="Fan D."/>
            <person name="Liu Y."/>
            <person name="Guan J."/>
            <person name="Zhang Y."/>
            <person name="Yu S."/>
            <person name="Liu X."/>
            <person name="Zhang Y."/>
            <person name="Hong G."/>
            <person name="Han B."/>
            <person name="Choisne N."/>
            <person name="Demange N."/>
            <person name="Orjeda G."/>
            <person name="Samain S."/>
            <person name="Cattolico L."/>
            <person name="Pelletier E."/>
            <person name="Couloux A."/>
            <person name="Segurens B."/>
            <person name="Wincker P."/>
            <person name="D'Hont A."/>
            <person name="Scarpelli C."/>
            <person name="Weissenbach J."/>
            <person name="Salanoubat M."/>
            <person name="Quetier F."/>
            <person name="Yu Y."/>
            <person name="Kim H.R."/>
            <person name="Rambo T."/>
            <person name="Currie J."/>
            <person name="Collura K."/>
            <person name="Luo M."/>
            <person name="Yang T."/>
            <person name="Ammiraju J.S.S."/>
            <person name="Engler F."/>
            <person name="Soderlund C."/>
            <person name="Wing R.A."/>
            <person name="Palmer L.E."/>
            <person name="de la Bastide M."/>
            <person name="Spiegel L."/>
            <person name="Nascimento L."/>
            <person name="Zutavern T."/>
            <person name="O'Shaughnessy A."/>
            <person name="Dike S."/>
            <person name="Dedhia N."/>
            <person name="Preston R."/>
            <person name="Balija V."/>
            <person name="McCombie W.R."/>
            <person name="Chow T."/>
            <person name="Chen H."/>
            <person name="Chung M."/>
            <person name="Chen C."/>
            <person name="Shaw J."/>
            <person name="Wu H."/>
            <person name="Hsiao K."/>
            <person name="Chao Y."/>
            <person name="Chu M."/>
            <person name="Cheng C."/>
            <person name="Hour A."/>
            <person name="Lee P."/>
            <person name="Lin S."/>
            <person name="Lin Y."/>
            <person name="Liou J."/>
            <person name="Liu S."/>
            <person name="Hsing Y."/>
            <person name="Raghuvanshi S."/>
            <person name="Mohanty A."/>
            <person name="Bharti A.K."/>
            <person name="Gaur A."/>
            <person name="Gupta V."/>
            <person name="Kumar D."/>
            <person name="Ravi V."/>
            <person name="Vij S."/>
            <person name="Kapur A."/>
            <person name="Khurana P."/>
            <person name="Khurana P."/>
            <person name="Khurana J.P."/>
            <person name="Tyagi A.K."/>
            <person name="Gaikwad K."/>
            <person name="Singh A."/>
            <person name="Dalal V."/>
            <person name="Srivastava S."/>
            <person name="Dixit A."/>
            <person name="Pal A.K."/>
            <person name="Ghazi I.A."/>
            <person name="Yadav M."/>
            <person name="Pandit A."/>
            <person name="Bhargava A."/>
            <person name="Sureshbabu K."/>
            <person name="Batra K."/>
            <person name="Sharma T.R."/>
            <person name="Mohapatra T."/>
            <person name="Singh N.K."/>
            <person name="Messing J."/>
            <person name="Nelson A.B."/>
            <person name="Fuks G."/>
            <person name="Kavchok S."/>
            <person name="Keizer G."/>
            <person name="Linton E."/>
            <person name="Llaca V."/>
            <person name="Song R."/>
            <person name="Tanyolac B."/>
            <person name="Young S."/>
            <person name="Ho-Il K."/>
            <person name="Hahn J.H."/>
            <person name="Sangsakoo G."/>
            <person name="Vanavichit A."/>
            <person name="de Mattos Luiz.A.T."/>
            <person name="Zimmer P.D."/>
            <person name="Malone G."/>
            <person name="Dellagostin O."/>
            <person name="de Oliveira A.C."/>
            <person name="Bevan M."/>
            <person name="Bancroft I."/>
            <person name="Minx P."/>
            <person name="Cordum H."/>
            <person name="Wilson R."/>
            <person name="Cheng Z."/>
            <person name="Jin W."/>
            <person name="Jiang J."/>
            <person name="Leong S.A."/>
            <person name="Iwama H."/>
            <person name="Gojobori T."/>
            <person name="Itoh T."/>
            <person name="Niimura Y."/>
            <person name="Fujii Y."/>
            <person name="Habara T."/>
            <person name="Sakai H."/>
            <person name="Sato Y."/>
            <person name="Wilson G."/>
            <person name="Kumar K."/>
            <person name="McCouch S."/>
            <person name="Juretic N."/>
            <person name="Hoen D."/>
            <person name="Wright S."/>
            <person name="Bruskiewich R."/>
            <person name="Bureau T."/>
            <person name="Miyao A."/>
            <person name="Hirochika H."/>
            <person name="Nishikawa T."/>
            <person name="Kadowaki K."/>
            <person name="Sugiura M."/>
            <person name="Burr B."/>
            <person name="Sasaki T."/>
        </authorList>
    </citation>
    <scope>NUCLEOTIDE SEQUENCE [LARGE SCALE GENOMIC DNA]</scope>
    <source>
        <strain evidence="3">cv. Nipponbare</strain>
    </source>
</reference>
<reference evidence="3" key="4">
    <citation type="journal article" date="2008" name="Nucleic Acids Res.">
        <title>The rice annotation project database (RAP-DB): 2008 update.</title>
        <authorList>
            <consortium name="The rice annotation project (RAP)"/>
        </authorList>
    </citation>
    <scope>GENOME REANNOTATION</scope>
    <source>
        <strain evidence="3">cv. Nipponbare</strain>
    </source>
</reference>
<dbReference type="EMBL" id="AP005787">
    <property type="protein sequence ID" value="BAD17571.1"/>
    <property type="molecule type" value="Genomic_DNA"/>
</dbReference>
<dbReference type="EMBL" id="AP005591">
    <property type="protein sequence ID" value="BAD17404.1"/>
    <property type="molecule type" value="Genomic_DNA"/>
</dbReference>
<evidence type="ECO:0000313" key="1">
    <source>
        <dbReference type="EMBL" id="BAD17404.1"/>
    </source>
</evidence>
<proteinExistence type="predicted"/>
<dbReference type="AlphaFoldDB" id="Q6YWB5"/>
<sequence length="80" mass="9021">MLQDSRGEPLMVTAQYRYSSTPGWTAMTGCRKKLGNPGGLLKQQEGTDREKLGGCWREEVPSKRMVWDIPADEMTTTSNR</sequence>
<dbReference type="Proteomes" id="UP000000763">
    <property type="component" value="Chromosome 9"/>
</dbReference>